<keyword evidence="2 5" id="KW-0238">DNA-binding</keyword>
<organism evidence="5 6">
    <name type="scientific">Streptosporangium saharense</name>
    <dbReference type="NCBI Taxonomy" id="1706840"/>
    <lineage>
        <taxon>Bacteria</taxon>
        <taxon>Bacillati</taxon>
        <taxon>Actinomycetota</taxon>
        <taxon>Actinomycetes</taxon>
        <taxon>Streptosporangiales</taxon>
        <taxon>Streptosporangiaceae</taxon>
        <taxon>Streptosporangium</taxon>
    </lineage>
</organism>
<reference evidence="5 6" key="1">
    <citation type="submission" date="2020-08" db="EMBL/GenBank/DDBJ databases">
        <title>Genomic Encyclopedia of Type Strains, Phase III (KMG-III): the genomes of soil and plant-associated and newly described type strains.</title>
        <authorList>
            <person name="Whitman W."/>
        </authorList>
    </citation>
    <scope>NUCLEOTIDE SEQUENCE [LARGE SCALE GENOMIC DNA]</scope>
    <source>
        <strain evidence="5 6">CECT 8840</strain>
    </source>
</reference>
<dbReference type="GO" id="GO:0006355">
    <property type="term" value="P:regulation of DNA-templated transcription"/>
    <property type="evidence" value="ECO:0007669"/>
    <property type="project" value="InterPro"/>
</dbReference>
<dbReference type="GO" id="GO:0003677">
    <property type="term" value="F:DNA binding"/>
    <property type="evidence" value="ECO:0007669"/>
    <property type="project" value="UniProtKB-KW"/>
</dbReference>
<keyword evidence="6" id="KW-1185">Reference proteome</keyword>
<dbReference type="PANTHER" id="PTHR44688">
    <property type="entry name" value="DNA-BINDING TRANSCRIPTIONAL ACTIVATOR DEVR_DOSR"/>
    <property type="match status" value="1"/>
</dbReference>
<keyword evidence="1" id="KW-0805">Transcription regulation</keyword>
<keyword evidence="3" id="KW-0804">Transcription</keyword>
<dbReference type="RefSeq" id="WP_184721251.1">
    <property type="nucleotide sequence ID" value="NZ_JACHJP010000009.1"/>
</dbReference>
<protein>
    <submittedName>
        <fullName evidence="5">DNA-binding CsgD family transcriptional regulator</fullName>
    </submittedName>
</protein>
<dbReference type="InterPro" id="IPR029016">
    <property type="entry name" value="GAF-like_dom_sf"/>
</dbReference>
<comment type="caution">
    <text evidence="5">The sequence shown here is derived from an EMBL/GenBank/DDBJ whole genome shotgun (WGS) entry which is preliminary data.</text>
</comment>
<dbReference type="InterPro" id="IPR016032">
    <property type="entry name" value="Sig_transdc_resp-reg_C-effctor"/>
</dbReference>
<feature type="domain" description="HTH luxR-type" evidence="4">
    <location>
        <begin position="285"/>
        <end position="348"/>
    </location>
</feature>
<dbReference type="InterPro" id="IPR000792">
    <property type="entry name" value="Tscrpt_reg_LuxR_C"/>
</dbReference>
<evidence type="ECO:0000256" key="1">
    <source>
        <dbReference type="ARBA" id="ARBA00023015"/>
    </source>
</evidence>
<dbReference type="CDD" id="cd06170">
    <property type="entry name" value="LuxR_C_like"/>
    <property type="match status" value="1"/>
</dbReference>
<sequence>MGSPATDPVRSLPPELVAELVAAPSVERLLDRFLDFLDETPGRFGSFAAGVYVHDHVTGRPAASRVRGLGDYYVRSYERHGRDRDPVVQRALSERRVCDSDSLMPREEWLKLPIVHDVFAPHAMARVLCAPLVVGAEIAGTLNLARRDGQPEFTEADRDAAHVAAMVLGIAVSAVRERSSIERERRQLAEALDRCGAPVVLTDLGLARRHLNAPALALFDRLGEARPEVERLLDCDGDRTVVSWNADGARQAGPHLTVTSQRLPGQPDVIVSVIAVRDGAARVLAPSLLASLTPREAEIATRALTGRRDGEIAAELFISPHTVKHHLKSIYAKLGVHTRAELLDHLLR</sequence>
<dbReference type="PROSITE" id="PS50043">
    <property type="entry name" value="HTH_LUXR_2"/>
    <property type="match status" value="1"/>
</dbReference>
<dbReference type="AlphaFoldDB" id="A0A7W7QSY3"/>
<accession>A0A7W7QSY3</accession>
<dbReference type="Proteomes" id="UP000552644">
    <property type="component" value="Unassembled WGS sequence"/>
</dbReference>
<proteinExistence type="predicted"/>
<dbReference type="SUPFAM" id="SSF55781">
    <property type="entry name" value="GAF domain-like"/>
    <property type="match status" value="1"/>
</dbReference>
<dbReference type="InterPro" id="IPR036388">
    <property type="entry name" value="WH-like_DNA-bd_sf"/>
</dbReference>
<evidence type="ECO:0000256" key="2">
    <source>
        <dbReference type="ARBA" id="ARBA00023125"/>
    </source>
</evidence>
<dbReference type="SUPFAM" id="SSF46894">
    <property type="entry name" value="C-terminal effector domain of the bipartite response regulators"/>
    <property type="match status" value="1"/>
</dbReference>
<evidence type="ECO:0000313" key="5">
    <source>
        <dbReference type="EMBL" id="MBB4919220.1"/>
    </source>
</evidence>
<gene>
    <name evidence="5" type="ORF">FHS44_006362</name>
</gene>
<dbReference type="SMART" id="SM00421">
    <property type="entry name" value="HTH_LUXR"/>
    <property type="match status" value="1"/>
</dbReference>
<dbReference type="Gene3D" id="1.10.10.10">
    <property type="entry name" value="Winged helix-like DNA-binding domain superfamily/Winged helix DNA-binding domain"/>
    <property type="match status" value="1"/>
</dbReference>
<dbReference type="PRINTS" id="PR00038">
    <property type="entry name" value="HTHLUXR"/>
</dbReference>
<dbReference type="Gene3D" id="3.30.450.40">
    <property type="match status" value="1"/>
</dbReference>
<dbReference type="PANTHER" id="PTHR44688:SF16">
    <property type="entry name" value="DNA-BINDING TRANSCRIPTIONAL ACTIVATOR DEVR_DOSR"/>
    <property type="match status" value="1"/>
</dbReference>
<evidence type="ECO:0000313" key="6">
    <source>
        <dbReference type="Proteomes" id="UP000552644"/>
    </source>
</evidence>
<name>A0A7W7QSY3_9ACTN</name>
<dbReference type="EMBL" id="JACHJP010000009">
    <property type="protein sequence ID" value="MBB4919220.1"/>
    <property type="molecule type" value="Genomic_DNA"/>
</dbReference>
<dbReference type="InterPro" id="IPR003018">
    <property type="entry name" value="GAF"/>
</dbReference>
<dbReference type="Pfam" id="PF13185">
    <property type="entry name" value="GAF_2"/>
    <property type="match status" value="1"/>
</dbReference>
<evidence type="ECO:0000259" key="4">
    <source>
        <dbReference type="PROSITE" id="PS50043"/>
    </source>
</evidence>
<dbReference type="Pfam" id="PF00196">
    <property type="entry name" value="GerE"/>
    <property type="match status" value="1"/>
</dbReference>
<dbReference type="SMART" id="SM00065">
    <property type="entry name" value="GAF"/>
    <property type="match status" value="1"/>
</dbReference>
<evidence type="ECO:0000256" key="3">
    <source>
        <dbReference type="ARBA" id="ARBA00023163"/>
    </source>
</evidence>